<keyword evidence="1" id="KW-0175">Coiled coil</keyword>
<accession>A0ABQ4YRF8</accession>
<keyword evidence="3" id="KW-1185">Reference proteome</keyword>
<feature type="coiled-coil region" evidence="1">
    <location>
        <begin position="398"/>
        <end position="425"/>
    </location>
</feature>
<dbReference type="Proteomes" id="UP001151760">
    <property type="component" value="Unassembled WGS sequence"/>
</dbReference>
<dbReference type="PANTHER" id="PTHR11439">
    <property type="entry name" value="GAG-POL-RELATED RETROTRANSPOSON"/>
    <property type="match status" value="1"/>
</dbReference>
<proteinExistence type="predicted"/>
<organism evidence="2 3">
    <name type="scientific">Tanacetum coccineum</name>
    <dbReference type="NCBI Taxonomy" id="301880"/>
    <lineage>
        <taxon>Eukaryota</taxon>
        <taxon>Viridiplantae</taxon>
        <taxon>Streptophyta</taxon>
        <taxon>Embryophyta</taxon>
        <taxon>Tracheophyta</taxon>
        <taxon>Spermatophyta</taxon>
        <taxon>Magnoliopsida</taxon>
        <taxon>eudicotyledons</taxon>
        <taxon>Gunneridae</taxon>
        <taxon>Pentapetalae</taxon>
        <taxon>asterids</taxon>
        <taxon>campanulids</taxon>
        <taxon>Asterales</taxon>
        <taxon>Asteraceae</taxon>
        <taxon>Asteroideae</taxon>
        <taxon>Anthemideae</taxon>
        <taxon>Anthemidinae</taxon>
        <taxon>Tanacetum</taxon>
    </lineage>
</organism>
<evidence type="ECO:0000313" key="2">
    <source>
        <dbReference type="EMBL" id="GJS80429.1"/>
    </source>
</evidence>
<evidence type="ECO:0000313" key="3">
    <source>
        <dbReference type="Proteomes" id="UP001151760"/>
    </source>
</evidence>
<gene>
    <name evidence="2" type="ORF">Tco_0730310</name>
</gene>
<name>A0ABQ4YRF8_9ASTR</name>
<evidence type="ECO:0000256" key="1">
    <source>
        <dbReference type="SAM" id="Coils"/>
    </source>
</evidence>
<protein>
    <submittedName>
        <fullName evidence="2">Uncharacterized protein</fullName>
    </submittedName>
</protein>
<dbReference type="EMBL" id="BQNB010010670">
    <property type="protein sequence ID" value="GJS80429.1"/>
    <property type="molecule type" value="Genomic_DNA"/>
</dbReference>
<comment type="caution">
    <text evidence="2">The sequence shown here is derived from an EMBL/GenBank/DDBJ whole genome shotgun (WGS) entry which is preliminary data.</text>
</comment>
<sequence>MGLWYPRESSFDLESYSDSDYAGADLDRKSTTGGCQSLGRRLITWHCKKQTIVATSTIESEYVAAASYCGQVLWIQNQMLDYGFNFMNTKIYIDNESTICIVKNPVYHSKTKHIAIRHHFIRDAYEKKLIQVWFDPPRDGSMSCLTTKGMRTIGAVCARRFRESLRRVTDGAEAFLILTLFILCLDKVSTDHAKLVPLGKVCTAKESLEKNTAKGTKCKLEPLISLTDDLSLLSNMAALESCPKHNMIAYLEKTEGNVEFHEVIDFLRRSYIYHALTVSPVVSTTFVEQFWTSAKSKTINNVRHITAKVAGKFVSISEASIRTDLIFDDADGIDSLPNQAIFDAIQLMGYEGDLTVLTFNKALFSPQWSEVPIEHAPDHPQDLHPCTIPDSIPNHMVIILEAKEIQALKAQITKLKKQAKLVIKHHKAYLKSVSLQQRFLRKSFSKKHNVHKESNEIRKIPLKEKRSSRNLKMKSRKRIKEKKIQERESTDKEVDYEILNKKYPIIDWKTKNLGTKPQFDKSKRSEEINMNVSWLVQDQTVLGKDYSNLLIADSLLKTIWFINAPCYENEALASPNTNELSIPEQTATGKGTSNPLMAAKKSSKEKNLLKKTRLLLKKDRVNLKIQKLNIKFRGGLLRLERLQGHLRFLLHSTVSMKLLLPVEVKTAQITTVSIKISTAGTYYCLCSVSAAGYKDTTVADLQLLEDLLLSRG</sequence>
<dbReference type="CDD" id="cd09272">
    <property type="entry name" value="RNase_HI_RT_Ty1"/>
    <property type="match status" value="1"/>
</dbReference>
<dbReference type="PANTHER" id="PTHR11439:SF495">
    <property type="entry name" value="REVERSE TRANSCRIPTASE, RNA-DEPENDENT DNA POLYMERASE-RELATED"/>
    <property type="match status" value="1"/>
</dbReference>
<reference evidence="2" key="2">
    <citation type="submission" date="2022-01" db="EMBL/GenBank/DDBJ databases">
        <authorList>
            <person name="Yamashiro T."/>
            <person name="Shiraishi A."/>
            <person name="Satake H."/>
            <person name="Nakayama K."/>
        </authorList>
    </citation>
    <scope>NUCLEOTIDE SEQUENCE</scope>
</reference>
<reference evidence="2" key="1">
    <citation type="journal article" date="2022" name="Int. J. Mol. Sci.">
        <title>Draft Genome of Tanacetum Coccineum: Genomic Comparison of Closely Related Tanacetum-Family Plants.</title>
        <authorList>
            <person name="Yamashiro T."/>
            <person name="Shiraishi A."/>
            <person name="Nakayama K."/>
            <person name="Satake H."/>
        </authorList>
    </citation>
    <scope>NUCLEOTIDE SEQUENCE</scope>
</reference>